<dbReference type="Pfam" id="PF00550">
    <property type="entry name" value="PP-binding"/>
    <property type="match status" value="1"/>
</dbReference>
<evidence type="ECO:0000313" key="6">
    <source>
        <dbReference type="EMBL" id="GFF94670.1"/>
    </source>
</evidence>
<dbReference type="PROSITE" id="PS50075">
    <property type="entry name" value="CARRIER"/>
    <property type="match status" value="1"/>
</dbReference>
<reference evidence="6 7" key="1">
    <citation type="submission" date="2020-01" db="EMBL/GenBank/DDBJ databases">
        <title>Draft genome sequence of Aspergillus udagawae IFM 53868.</title>
        <authorList>
            <person name="Takahashi H."/>
            <person name="Yaguchi T."/>
        </authorList>
    </citation>
    <scope>NUCLEOTIDE SEQUENCE [LARGE SCALE GENOMIC DNA]</scope>
    <source>
        <strain evidence="6 7">IFM 53868</strain>
    </source>
</reference>
<accession>A0ABQ1B6G0</accession>
<evidence type="ECO:0000256" key="1">
    <source>
        <dbReference type="ARBA" id="ARBA00010930"/>
    </source>
</evidence>
<comment type="function">
    <text evidence="4">Carrier of the growing fatty acid chain in fatty acid biosynthesis.</text>
</comment>
<evidence type="ECO:0000259" key="5">
    <source>
        <dbReference type="PROSITE" id="PS50075"/>
    </source>
</evidence>
<evidence type="ECO:0000256" key="2">
    <source>
        <dbReference type="ARBA" id="ARBA00022450"/>
    </source>
</evidence>
<keyword evidence="3" id="KW-0597">Phosphoprotein</keyword>
<dbReference type="SUPFAM" id="SSF47336">
    <property type="entry name" value="ACP-like"/>
    <property type="match status" value="1"/>
</dbReference>
<keyword evidence="4" id="KW-0444">Lipid biosynthesis</keyword>
<dbReference type="NCBIfam" id="NF002150">
    <property type="entry name" value="PRK00982.1-4"/>
    <property type="match status" value="1"/>
</dbReference>
<dbReference type="Proteomes" id="UP000465266">
    <property type="component" value="Unassembled WGS sequence"/>
</dbReference>
<dbReference type="InterPro" id="IPR003231">
    <property type="entry name" value="ACP"/>
</dbReference>
<name>A0ABQ1B6G0_9EURO</name>
<comment type="caution">
    <text evidence="6">The sequence shown here is derived from an EMBL/GenBank/DDBJ whole genome shotgun (WGS) entry which is preliminary data.</text>
</comment>
<comment type="similarity">
    <text evidence="1">Belongs to the acyl carrier protein (ACP) family.</text>
</comment>
<dbReference type="PANTHER" id="PTHR20863:SF76">
    <property type="entry name" value="CARRIER DOMAIN-CONTAINING PROTEIN"/>
    <property type="match status" value="1"/>
</dbReference>
<protein>
    <recommendedName>
        <fullName evidence="4">Acyl carrier protein</fullName>
    </recommendedName>
</protein>
<keyword evidence="7" id="KW-1185">Reference proteome</keyword>
<keyword evidence="4" id="KW-0275">Fatty acid biosynthesis</keyword>
<dbReference type="HAMAP" id="MF_01217">
    <property type="entry name" value="Acyl_carrier"/>
    <property type="match status" value="1"/>
</dbReference>
<proteinExistence type="inferred from homology"/>
<dbReference type="InterPro" id="IPR036736">
    <property type="entry name" value="ACP-like_sf"/>
</dbReference>
<gene>
    <name evidence="6" type="ORF">IFM53868_07642</name>
</gene>
<organism evidence="6 7">
    <name type="scientific">Aspergillus udagawae</name>
    <dbReference type="NCBI Taxonomy" id="91492"/>
    <lineage>
        <taxon>Eukaryota</taxon>
        <taxon>Fungi</taxon>
        <taxon>Dikarya</taxon>
        <taxon>Ascomycota</taxon>
        <taxon>Pezizomycotina</taxon>
        <taxon>Eurotiomycetes</taxon>
        <taxon>Eurotiomycetidae</taxon>
        <taxon>Eurotiales</taxon>
        <taxon>Aspergillaceae</taxon>
        <taxon>Aspergillus</taxon>
        <taxon>Aspergillus subgen. Fumigati</taxon>
    </lineage>
</organism>
<dbReference type="EMBL" id="BLKG01000102">
    <property type="protein sequence ID" value="GFF94670.1"/>
    <property type="molecule type" value="Genomic_DNA"/>
</dbReference>
<dbReference type="Gene3D" id="1.10.1200.10">
    <property type="entry name" value="ACP-like"/>
    <property type="match status" value="1"/>
</dbReference>
<evidence type="ECO:0000256" key="4">
    <source>
        <dbReference type="RuleBase" id="RU000722"/>
    </source>
</evidence>
<dbReference type="InterPro" id="IPR009081">
    <property type="entry name" value="PP-bd_ACP"/>
</dbReference>
<dbReference type="NCBIfam" id="NF002148">
    <property type="entry name" value="PRK00982.1-2"/>
    <property type="match status" value="1"/>
</dbReference>
<feature type="domain" description="Carrier" evidence="5">
    <location>
        <begin position="2"/>
        <end position="77"/>
    </location>
</feature>
<evidence type="ECO:0000313" key="7">
    <source>
        <dbReference type="Proteomes" id="UP000465266"/>
    </source>
</evidence>
<evidence type="ECO:0000256" key="3">
    <source>
        <dbReference type="ARBA" id="ARBA00022553"/>
    </source>
</evidence>
<keyword evidence="2 4" id="KW-0596">Phosphopantetheine</keyword>
<keyword evidence="4" id="KW-0276">Fatty acid metabolism</keyword>
<dbReference type="PANTHER" id="PTHR20863">
    <property type="entry name" value="ACYL CARRIER PROTEIN"/>
    <property type="match status" value="1"/>
</dbReference>
<dbReference type="NCBIfam" id="TIGR00517">
    <property type="entry name" value="acyl_carrier"/>
    <property type="match status" value="1"/>
</dbReference>
<sequence length="79" mass="9124">MASIEEQVKKIISEHMAIDEQEIKLDSSFIDDLGCDSLDAVELQLKTEEEFGIEIEDEDAEMIRTVRDLVYYINKIKNS</sequence>
<keyword evidence="4" id="KW-0443">Lipid metabolism</keyword>